<name>A0A382XZZ6_9ZZZZ</name>
<dbReference type="EMBL" id="UINC01171734">
    <property type="protein sequence ID" value="SVD76450.1"/>
    <property type="molecule type" value="Genomic_DNA"/>
</dbReference>
<gene>
    <name evidence="3" type="ORF">METZ01_LOCUS429304</name>
</gene>
<dbReference type="InterPro" id="IPR000983">
    <property type="entry name" value="Bac_GSPG_pilin"/>
</dbReference>
<dbReference type="AlphaFoldDB" id="A0A382XZZ6"/>
<reference evidence="3" key="1">
    <citation type="submission" date="2018-05" db="EMBL/GenBank/DDBJ databases">
        <authorList>
            <person name="Lanie J.A."/>
            <person name="Ng W.-L."/>
            <person name="Kazmierczak K.M."/>
            <person name="Andrzejewski T.M."/>
            <person name="Davidsen T.M."/>
            <person name="Wayne K.J."/>
            <person name="Tettelin H."/>
            <person name="Glass J.I."/>
            <person name="Rusch D."/>
            <person name="Podicherti R."/>
            <person name="Tsui H.-C.T."/>
            <person name="Winkler M.E."/>
        </authorList>
    </citation>
    <scope>NUCLEOTIDE SEQUENCE</scope>
</reference>
<dbReference type="PROSITE" id="PS00409">
    <property type="entry name" value="PROKAR_NTER_METHYL"/>
    <property type="match status" value="1"/>
</dbReference>
<dbReference type="SUPFAM" id="SSF54523">
    <property type="entry name" value="Pili subunits"/>
    <property type="match status" value="1"/>
</dbReference>
<dbReference type="GO" id="GO:0015628">
    <property type="term" value="P:protein secretion by the type II secretion system"/>
    <property type="evidence" value="ECO:0007669"/>
    <property type="project" value="InterPro"/>
</dbReference>
<dbReference type="GO" id="GO:0015627">
    <property type="term" value="C:type II protein secretion system complex"/>
    <property type="evidence" value="ECO:0007669"/>
    <property type="project" value="InterPro"/>
</dbReference>
<keyword evidence="2" id="KW-1133">Transmembrane helix</keyword>
<keyword evidence="2" id="KW-0812">Transmembrane</keyword>
<dbReference type="NCBIfam" id="TIGR02532">
    <property type="entry name" value="IV_pilin_GFxxxE"/>
    <property type="match status" value="1"/>
</dbReference>
<feature type="non-terminal residue" evidence="3">
    <location>
        <position position="131"/>
    </location>
</feature>
<keyword evidence="2" id="KW-0472">Membrane</keyword>
<proteinExistence type="predicted"/>
<evidence type="ECO:0000256" key="2">
    <source>
        <dbReference type="SAM" id="Phobius"/>
    </source>
</evidence>
<dbReference type="PANTHER" id="PTHR30093">
    <property type="entry name" value="GENERAL SECRETION PATHWAY PROTEIN G"/>
    <property type="match status" value="1"/>
</dbReference>
<accession>A0A382XZZ6</accession>
<dbReference type="PANTHER" id="PTHR30093:SF2">
    <property type="entry name" value="TYPE II SECRETION SYSTEM PROTEIN H"/>
    <property type="match status" value="1"/>
</dbReference>
<dbReference type="Gene3D" id="3.30.700.10">
    <property type="entry name" value="Glycoprotein, Type 4 Pilin"/>
    <property type="match status" value="1"/>
</dbReference>
<protein>
    <recommendedName>
        <fullName evidence="4">Type II secretion system protein GspG C-terminal domain-containing protein</fullName>
    </recommendedName>
</protein>
<evidence type="ECO:0000313" key="3">
    <source>
        <dbReference type="EMBL" id="SVD76450.1"/>
    </source>
</evidence>
<dbReference type="InterPro" id="IPR045584">
    <property type="entry name" value="Pilin-like"/>
</dbReference>
<feature type="transmembrane region" description="Helical" evidence="2">
    <location>
        <begin position="44"/>
        <end position="68"/>
    </location>
</feature>
<dbReference type="InterPro" id="IPR012902">
    <property type="entry name" value="N_methyl_site"/>
</dbReference>
<organism evidence="3">
    <name type="scientific">marine metagenome</name>
    <dbReference type="NCBI Taxonomy" id="408172"/>
    <lineage>
        <taxon>unclassified sequences</taxon>
        <taxon>metagenomes</taxon>
        <taxon>ecological metagenomes</taxon>
    </lineage>
</organism>
<keyword evidence="1" id="KW-0488">Methylation</keyword>
<dbReference type="PRINTS" id="PR00813">
    <property type="entry name" value="BCTERIALGSPG"/>
</dbReference>
<evidence type="ECO:0000256" key="1">
    <source>
        <dbReference type="ARBA" id="ARBA00022481"/>
    </source>
</evidence>
<dbReference type="Pfam" id="PF07963">
    <property type="entry name" value="N_methyl"/>
    <property type="match status" value="1"/>
</dbReference>
<evidence type="ECO:0008006" key="4">
    <source>
        <dbReference type="Google" id="ProtNLM"/>
    </source>
</evidence>
<sequence length="131" mass="14299">MAIGLRSTQLIYGAVPYIANPRGRPIKRKQVMRTSILNTKNKGFTLIELLVVIAIIGILASMLLPALAKSKKRALRVKCLGNLKQISSAFQAFADDNKQRLPWQLTQQGQGTHFGADGAVMDTSTIYSIAS</sequence>